<dbReference type="InterPro" id="IPR029442">
    <property type="entry name" value="GyrI-like"/>
</dbReference>
<dbReference type="AlphaFoldDB" id="A0A2S8ADZ1"/>
<evidence type="ECO:0000259" key="1">
    <source>
        <dbReference type="SMART" id="SM00871"/>
    </source>
</evidence>
<dbReference type="InterPro" id="IPR010499">
    <property type="entry name" value="AraC_E-bd"/>
</dbReference>
<dbReference type="RefSeq" id="WP_105246635.1">
    <property type="nucleotide sequence ID" value="NZ_PSZM01000036.1"/>
</dbReference>
<gene>
    <name evidence="2" type="ORF">C4S77_05415</name>
</gene>
<dbReference type="EMBL" id="PSZM01000036">
    <property type="protein sequence ID" value="PQL93100.1"/>
    <property type="molecule type" value="Genomic_DNA"/>
</dbReference>
<dbReference type="SMART" id="SM00871">
    <property type="entry name" value="AraC_E_bind"/>
    <property type="match status" value="1"/>
</dbReference>
<reference evidence="2 3" key="1">
    <citation type="submission" date="2018-02" db="EMBL/GenBank/DDBJ databases">
        <title>Genome sequences of Apibacter spp., gut symbionts of Asian honey bees.</title>
        <authorList>
            <person name="Kwong W.K."/>
            <person name="Steele M.I."/>
            <person name="Moran N.A."/>
        </authorList>
    </citation>
    <scope>NUCLEOTIDE SEQUENCE [LARGE SCALE GENOMIC DNA]</scope>
    <source>
        <strain evidence="3">wkB301</strain>
    </source>
</reference>
<dbReference type="Gene3D" id="3.20.80.10">
    <property type="entry name" value="Regulatory factor, effector binding domain"/>
    <property type="match status" value="1"/>
</dbReference>
<sequence length="161" mass="19060">MHLKPQIKILHKKKLIGLNIEISFSNNLTYDLWQSFMKRKKEIKNVFSQDLFSMQIYPENFDFNPTVKFIKWAAVEVIQISKIPEGMDSFIFSGGLYAVFHYKGSSEDISIFKTIFNEWLPKSKYIVDNRRPHFEVLGQKYKNNNLNSEEDIYIPIKLKTN</sequence>
<dbReference type="SUPFAM" id="SSF55136">
    <property type="entry name" value="Probable bacterial effector-binding domain"/>
    <property type="match status" value="1"/>
</dbReference>
<dbReference type="PANTHER" id="PTHR36444">
    <property type="entry name" value="TRANSCRIPTIONAL REGULATOR PROTEIN YOBU-RELATED"/>
    <property type="match status" value="1"/>
</dbReference>
<name>A0A2S8ADZ1_9FLAO</name>
<dbReference type="Pfam" id="PF06445">
    <property type="entry name" value="GyrI-like"/>
    <property type="match status" value="1"/>
</dbReference>
<dbReference type="InterPro" id="IPR053182">
    <property type="entry name" value="YobU-like_regulator"/>
</dbReference>
<proteinExistence type="predicted"/>
<dbReference type="Proteomes" id="UP000238042">
    <property type="component" value="Unassembled WGS sequence"/>
</dbReference>
<protein>
    <submittedName>
        <fullName evidence="2">GyrI-like domain-containing protein</fullName>
    </submittedName>
</protein>
<feature type="domain" description="AraC effector-binding" evidence="1">
    <location>
        <begin position="3"/>
        <end position="157"/>
    </location>
</feature>
<dbReference type="InterPro" id="IPR011256">
    <property type="entry name" value="Reg_factor_effector_dom_sf"/>
</dbReference>
<evidence type="ECO:0000313" key="2">
    <source>
        <dbReference type="EMBL" id="PQL93100.1"/>
    </source>
</evidence>
<keyword evidence="3" id="KW-1185">Reference proteome</keyword>
<dbReference type="PANTHER" id="PTHR36444:SF2">
    <property type="entry name" value="TRANSCRIPTIONAL REGULATOR PROTEIN YOBU-RELATED"/>
    <property type="match status" value="1"/>
</dbReference>
<organism evidence="2 3">
    <name type="scientific">Apibacter adventoris</name>
    <dbReference type="NCBI Taxonomy" id="1679466"/>
    <lineage>
        <taxon>Bacteria</taxon>
        <taxon>Pseudomonadati</taxon>
        <taxon>Bacteroidota</taxon>
        <taxon>Flavobacteriia</taxon>
        <taxon>Flavobacteriales</taxon>
        <taxon>Weeksellaceae</taxon>
        <taxon>Apibacter</taxon>
    </lineage>
</organism>
<comment type="caution">
    <text evidence="2">The sequence shown here is derived from an EMBL/GenBank/DDBJ whole genome shotgun (WGS) entry which is preliminary data.</text>
</comment>
<dbReference type="OrthoDB" id="8560232at2"/>
<accession>A0A2S8ADZ1</accession>
<evidence type="ECO:0000313" key="3">
    <source>
        <dbReference type="Proteomes" id="UP000238042"/>
    </source>
</evidence>